<dbReference type="Gene3D" id="3.30.1050.10">
    <property type="entry name" value="SCP2 sterol-binding domain"/>
    <property type="match status" value="1"/>
</dbReference>
<evidence type="ECO:0000313" key="3">
    <source>
        <dbReference type="Proteomes" id="UP001153620"/>
    </source>
</evidence>
<protein>
    <submittedName>
        <fullName evidence="2">Uncharacterized protein</fullName>
    </submittedName>
</protein>
<feature type="region of interest" description="Disordered" evidence="1">
    <location>
        <begin position="144"/>
        <end position="167"/>
    </location>
</feature>
<keyword evidence="3" id="KW-1185">Reference proteome</keyword>
<dbReference type="AlphaFoldDB" id="A0A9N9RN19"/>
<reference evidence="2" key="1">
    <citation type="submission" date="2022-01" db="EMBL/GenBank/DDBJ databases">
        <authorList>
            <person name="King R."/>
        </authorList>
    </citation>
    <scope>NUCLEOTIDE SEQUENCE</scope>
</reference>
<evidence type="ECO:0000256" key="1">
    <source>
        <dbReference type="SAM" id="MobiDB-lite"/>
    </source>
</evidence>
<gene>
    <name evidence="2" type="ORF">CHIRRI_LOCUS3261</name>
</gene>
<dbReference type="Proteomes" id="UP001153620">
    <property type="component" value="Chromosome 1"/>
</dbReference>
<proteinExistence type="predicted"/>
<accession>A0A9N9RN19</accession>
<reference evidence="2" key="2">
    <citation type="submission" date="2022-10" db="EMBL/GenBank/DDBJ databases">
        <authorList>
            <consortium name="ENA_rothamsted_submissions"/>
            <consortium name="culmorum"/>
            <person name="King R."/>
        </authorList>
    </citation>
    <scope>NUCLEOTIDE SEQUENCE</scope>
</reference>
<sequence length="184" mass="21601">MEPKSKEVVERFKEKIPLIKHVDYRRYGITQLDIICEDKSIKQYVLLFERLLFIEPTEFITAIYADVYIKIRDEILLQIALKEISLDEALSQKLFKIYGDTEIWDLQLKALREILPNEHFTAPAPRNVDEIQIVEENVEHVIEPQVDDEEEEKKESVPPLPKRPASPQLKFLADAFAKIMQKKP</sequence>
<name>A0A9N9RN19_9DIPT</name>
<evidence type="ECO:0000313" key="2">
    <source>
        <dbReference type="EMBL" id="CAG9800313.1"/>
    </source>
</evidence>
<dbReference type="InterPro" id="IPR036527">
    <property type="entry name" value="SCP2_sterol-bd_dom_sf"/>
</dbReference>
<dbReference type="EMBL" id="OU895877">
    <property type="protein sequence ID" value="CAG9800313.1"/>
    <property type="molecule type" value="Genomic_DNA"/>
</dbReference>
<organism evidence="2 3">
    <name type="scientific">Chironomus riparius</name>
    <dbReference type="NCBI Taxonomy" id="315576"/>
    <lineage>
        <taxon>Eukaryota</taxon>
        <taxon>Metazoa</taxon>
        <taxon>Ecdysozoa</taxon>
        <taxon>Arthropoda</taxon>
        <taxon>Hexapoda</taxon>
        <taxon>Insecta</taxon>
        <taxon>Pterygota</taxon>
        <taxon>Neoptera</taxon>
        <taxon>Endopterygota</taxon>
        <taxon>Diptera</taxon>
        <taxon>Nematocera</taxon>
        <taxon>Chironomoidea</taxon>
        <taxon>Chironomidae</taxon>
        <taxon>Chironominae</taxon>
        <taxon>Chironomus</taxon>
    </lineage>
</organism>